<evidence type="ECO:0000313" key="2">
    <source>
        <dbReference type="Proteomes" id="UP001164459"/>
    </source>
</evidence>
<protein>
    <submittedName>
        <fullName evidence="1">Phosphotransferase</fullName>
    </submittedName>
</protein>
<proteinExistence type="predicted"/>
<dbReference type="RefSeq" id="WP_269039060.1">
    <property type="nucleotide sequence ID" value="NZ_CP114040.1"/>
</dbReference>
<organism evidence="1 2">
    <name type="scientific">Nannocystis punicea</name>
    <dbReference type="NCBI Taxonomy" id="2995304"/>
    <lineage>
        <taxon>Bacteria</taxon>
        <taxon>Pseudomonadati</taxon>
        <taxon>Myxococcota</taxon>
        <taxon>Polyangia</taxon>
        <taxon>Nannocystales</taxon>
        <taxon>Nannocystaceae</taxon>
        <taxon>Nannocystis</taxon>
    </lineage>
</organism>
<dbReference type="Proteomes" id="UP001164459">
    <property type="component" value="Chromosome"/>
</dbReference>
<dbReference type="EMBL" id="CP114040">
    <property type="protein sequence ID" value="WAS96696.1"/>
    <property type="molecule type" value="Genomic_DNA"/>
</dbReference>
<evidence type="ECO:0000313" key="1">
    <source>
        <dbReference type="EMBL" id="WAS96696.1"/>
    </source>
</evidence>
<accession>A0ABY7HBN6</accession>
<sequence>MTSREARDPVAVVRENLAEWEVPHVELDVFGTADAAAIVEQVDGFVRRHLGTGVAAYLFCGSSVGSTHGLLLADGRRVVLKARPPAETNPDLPLDRESLRQVARVQRFLAARGYPCPEPILEPEPIGRGLATIETYLDAGRLVDGHDPRGRRLIAAALVEHIGLLRNMPDPPRIGHFAVPDERLFPTPHGKIFSPSESDTGWVRALGRRARDITRAADSPLVLGHCDWRVEHLRFADDRLVATYDWDSLAARPEVCIVGVDAHGHTADWSQEQVRRVPTPEGILGFIADYEAARGEPFTREQHRAARAWAVYWIAYGAWISIAPGDTDWPEDSWPALLRRCGEELLR</sequence>
<dbReference type="SUPFAM" id="SSF56112">
    <property type="entry name" value="Protein kinase-like (PK-like)"/>
    <property type="match status" value="1"/>
</dbReference>
<gene>
    <name evidence="1" type="ORF">O0S08_11145</name>
</gene>
<keyword evidence="2" id="KW-1185">Reference proteome</keyword>
<reference evidence="1" key="1">
    <citation type="submission" date="2022-11" db="EMBL/GenBank/DDBJ databases">
        <title>Minimal conservation of predation-associated metabolite biosynthetic gene clusters underscores biosynthetic potential of Myxococcota including descriptions for ten novel species: Archangium lansinium sp. nov., Myxococcus landrumus sp. nov., Nannocystis bai.</title>
        <authorList>
            <person name="Ahearne A."/>
            <person name="Stevens C."/>
            <person name="Dowd S."/>
        </authorList>
    </citation>
    <scope>NUCLEOTIDE SEQUENCE</scope>
    <source>
        <strain evidence="1">Fl3</strain>
    </source>
</reference>
<name>A0ABY7HBN6_9BACT</name>
<dbReference type="InterPro" id="IPR011009">
    <property type="entry name" value="Kinase-like_dom_sf"/>
</dbReference>